<dbReference type="EMBL" id="CP136426">
    <property type="protein sequence ID" value="WOC52401.1"/>
    <property type="molecule type" value="Genomic_DNA"/>
</dbReference>
<dbReference type="RefSeq" id="WP_327983820.1">
    <property type="nucleotide sequence ID" value="NZ_CP136426.1"/>
</dbReference>
<protein>
    <recommendedName>
        <fullName evidence="4">50S ribosomal protein L27</fullName>
    </recommendedName>
</protein>
<keyword evidence="1" id="KW-1133">Transmembrane helix</keyword>
<feature type="transmembrane region" description="Helical" evidence="1">
    <location>
        <begin position="12"/>
        <end position="34"/>
    </location>
</feature>
<evidence type="ECO:0000313" key="2">
    <source>
        <dbReference type="EMBL" id="WOC52401.1"/>
    </source>
</evidence>
<keyword evidence="1" id="KW-0472">Membrane</keyword>
<accession>A0AAU0F238</accession>
<feature type="transmembrane region" description="Helical" evidence="1">
    <location>
        <begin position="46"/>
        <end position="66"/>
    </location>
</feature>
<reference evidence="2" key="1">
    <citation type="submission" date="2023-10" db="EMBL/GenBank/DDBJ databases">
        <title>Characterization and whole genome sequencing of a novel strain of Bergeyella porcorum QD2021 isolated from pig.</title>
        <authorList>
            <person name="Liu G."/>
            <person name="Chen C."/>
            <person name="Han X."/>
        </authorList>
    </citation>
    <scope>NUCLEOTIDE SEQUENCE</scope>
    <source>
        <strain evidence="2">QD2021</strain>
    </source>
</reference>
<sequence>METGILHAHGGFACLILLLVAVFVVALLTAMFGYSGKNSKFLRKSTLFTMIFFHLQFLVGLAMLFTSKGFQAILDSGAVMKSLMSDAYNRFTFVEHPTSMLIAAVLMTIVNKKVKTNDTLNFGIVILSAIALALFFYAFPFAKLFGK</sequence>
<name>A0AAU0F238_9FLAO</name>
<feature type="transmembrane region" description="Helical" evidence="1">
    <location>
        <begin position="87"/>
        <end position="110"/>
    </location>
</feature>
<proteinExistence type="predicted"/>
<dbReference type="Proteomes" id="UP001432059">
    <property type="component" value="Chromosome"/>
</dbReference>
<evidence type="ECO:0000256" key="1">
    <source>
        <dbReference type="SAM" id="Phobius"/>
    </source>
</evidence>
<dbReference type="KEGG" id="bpor:BPO_1754"/>
<keyword evidence="3" id="KW-1185">Reference proteome</keyword>
<keyword evidence="1" id="KW-0812">Transmembrane</keyword>
<evidence type="ECO:0008006" key="4">
    <source>
        <dbReference type="Google" id="ProtNLM"/>
    </source>
</evidence>
<dbReference type="AlphaFoldDB" id="A0AAU0F238"/>
<organism evidence="2 3">
    <name type="scientific">Bergeyella porcorum</name>
    <dbReference type="NCBI Taxonomy" id="1735111"/>
    <lineage>
        <taxon>Bacteria</taxon>
        <taxon>Pseudomonadati</taxon>
        <taxon>Bacteroidota</taxon>
        <taxon>Flavobacteriia</taxon>
        <taxon>Flavobacteriales</taxon>
        <taxon>Weeksellaceae</taxon>
        <taxon>Bergeyella</taxon>
    </lineage>
</organism>
<gene>
    <name evidence="2" type="ORF">BPO_1754</name>
</gene>
<evidence type="ECO:0000313" key="3">
    <source>
        <dbReference type="Proteomes" id="UP001432059"/>
    </source>
</evidence>
<feature type="transmembrane region" description="Helical" evidence="1">
    <location>
        <begin position="122"/>
        <end position="142"/>
    </location>
</feature>